<proteinExistence type="predicted"/>
<dbReference type="AlphaFoldDB" id="A9A505"/>
<gene>
    <name evidence="1" type="ordered locus">Nmar_0014</name>
</gene>
<protein>
    <recommendedName>
        <fullName evidence="3">DUF1059 domain-containing protein</fullName>
    </recommendedName>
</protein>
<name>A9A505_NITMS</name>
<keyword evidence="2" id="KW-1185">Reference proteome</keyword>
<dbReference type="Proteomes" id="UP000000792">
    <property type="component" value="Chromosome"/>
</dbReference>
<dbReference type="EnsemblBacteria" id="ABX11914">
    <property type="protein sequence ID" value="ABX11914"/>
    <property type="gene ID" value="Nmar_0014"/>
</dbReference>
<reference evidence="1 2" key="1">
    <citation type="journal article" date="2010" name="Proc. Natl. Acad. Sci. U.S.A.">
        <title>Nitrosopumilus maritimus genome reveals unique mechanisms for nitrification and autotrophy in globally distributed marine crenarchaea.</title>
        <authorList>
            <person name="Walker C.B."/>
            <person name="de la Torre J.R."/>
            <person name="Klotz M.G."/>
            <person name="Urakawa H."/>
            <person name="Pinel N."/>
            <person name="Arp D.J."/>
            <person name="Brochier-Armanet C."/>
            <person name="Chain P.S."/>
            <person name="Chan P.P."/>
            <person name="Gollabgir A."/>
            <person name="Hemp J."/>
            <person name="Hugler M."/>
            <person name="Karr E.A."/>
            <person name="Konneke M."/>
            <person name="Shin M."/>
            <person name="Lawton T.J."/>
            <person name="Lowe T."/>
            <person name="Martens-Habbena W."/>
            <person name="Sayavedra-Soto L.A."/>
            <person name="Lang D."/>
            <person name="Sievert S.M."/>
            <person name="Rosenzweig A.C."/>
            <person name="Manning G."/>
            <person name="Stahl D.A."/>
        </authorList>
    </citation>
    <scope>NUCLEOTIDE SEQUENCE [LARGE SCALE GENOMIC DNA]</scope>
    <source>
        <strain evidence="1 2">SCM1</strain>
    </source>
</reference>
<dbReference type="eggNOG" id="arCOG05278">
    <property type="taxonomic scope" value="Archaea"/>
</dbReference>
<dbReference type="KEGG" id="nmr:Nmar_0014"/>
<evidence type="ECO:0000313" key="2">
    <source>
        <dbReference type="Proteomes" id="UP000000792"/>
    </source>
</evidence>
<evidence type="ECO:0000313" key="1">
    <source>
        <dbReference type="EMBL" id="ABX11914.1"/>
    </source>
</evidence>
<dbReference type="STRING" id="436308.Nmar_0014"/>
<organism evidence="1 2">
    <name type="scientific">Nitrosopumilus maritimus (strain SCM1)</name>
    <dbReference type="NCBI Taxonomy" id="436308"/>
    <lineage>
        <taxon>Archaea</taxon>
        <taxon>Nitrososphaerota</taxon>
        <taxon>Nitrososphaeria</taxon>
        <taxon>Nitrosopumilales</taxon>
        <taxon>Nitrosopumilaceae</taxon>
        <taxon>Nitrosopumilus</taxon>
    </lineage>
</organism>
<dbReference type="HOGENOM" id="CLU_198695_0_0_2"/>
<accession>A9A505</accession>
<evidence type="ECO:0008006" key="3">
    <source>
        <dbReference type="Google" id="ProtNLM"/>
    </source>
</evidence>
<dbReference type="EMBL" id="CP000866">
    <property type="protein sequence ID" value="ABX11914.1"/>
    <property type="molecule type" value="Genomic_DNA"/>
</dbReference>
<sequence length="79" mass="9338">MKCRFMIFIGLIFCPWQMTLKIKVSDYGFEDDLEITGEANEVIEKFRSHMEEKHGIDYSKEAVIQMFTNRGHSLESMKQ</sequence>
<dbReference type="InParanoid" id="A9A505"/>